<dbReference type="Proteomes" id="UP001310594">
    <property type="component" value="Unassembled WGS sequence"/>
</dbReference>
<gene>
    <name evidence="1" type="ORF">LTR97_009110</name>
</gene>
<dbReference type="AlphaFoldDB" id="A0AAN7ZRX9"/>
<sequence length="224" mass="25940">MPVNLLCSFSDLRHLDIRLETTDLQSYNHAKRWPFYLAAFLSAASQLDHLRLGFRNDWKDTAALFKVVANSVKLPCLILFALNYVRCEGHDLHKFLEQHSGLHSLALGRLDLTGHFVIRNILSLLEQEFITLTSVECAKIAQEGWRVRFESLGEIDVHDLWLIDPRLGDEDDDFVHVESPRKYCGRAEDWEGVPQKLAMLRADLQVSLMTYHSDWPDIGYYWIV</sequence>
<dbReference type="EMBL" id="JAVRQU010000015">
    <property type="protein sequence ID" value="KAK5694520.1"/>
    <property type="molecule type" value="Genomic_DNA"/>
</dbReference>
<accession>A0AAN7ZRX9</accession>
<organism evidence="1 2">
    <name type="scientific">Elasticomyces elasticus</name>
    <dbReference type="NCBI Taxonomy" id="574655"/>
    <lineage>
        <taxon>Eukaryota</taxon>
        <taxon>Fungi</taxon>
        <taxon>Dikarya</taxon>
        <taxon>Ascomycota</taxon>
        <taxon>Pezizomycotina</taxon>
        <taxon>Dothideomycetes</taxon>
        <taxon>Dothideomycetidae</taxon>
        <taxon>Mycosphaerellales</taxon>
        <taxon>Teratosphaeriaceae</taxon>
        <taxon>Elasticomyces</taxon>
    </lineage>
</organism>
<evidence type="ECO:0000313" key="1">
    <source>
        <dbReference type="EMBL" id="KAK5694520.1"/>
    </source>
</evidence>
<protein>
    <submittedName>
        <fullName evidence="1">Uncharacterized protein</fullName>
    </submittedName>
</protein>
<reference evidence="1" key="1">
    <citation type="submission" date="2023-08" db="EMBL/GenBank/DDBJ databases">
        <title>Black Yeasts Isolated from many extreme environments.</title>
        <authorList>
            <person name="Coleine C."/>
            <person name="Stajich J.E."/>
            <person name="Selbmann L."/>
        </authorList>
    </citation>
    <scope>NUCLEOTIDE SEQUENCE</scope>
    <source>
        <strain evidence="1">CCFEE 5810</strain>
    </source>
</reference>
<name>A0AAN7ZRX9_9PEZI</name>
<comment type="caution">
    <text evidence="1">The sequence shown here is derived from an EMBL/GenBank/DDBJ whole genome shotgun (WGS) entry which is preliminary data.</text>
</comment>
<evidence type="ECO:0000313" key="2">
    <source>
        <dbReference type="Proteomes" id="UP001310594"/>
    </source>
</evidence>
<proteinExistence type="predicted"/>